<reference evidence="2" key="1">
    <citation type="journal article" date="2015" name="Nature">
        <title>Complex archaea that bridge the gap between prokaryotes and eukaryotes.</title>
        <authorList>
            <person name="Spang A."/>
            <person name="Saw J.H."/>
            <person name="Jorgensen S.L."/>
            <person name="Zaremba-Niedzwiedzka K."/>
            <person name="Martijn J."/>
            <person name="Lind A.E."/>
            <person name="van Eijk R."/>
            <person name="Schleper C."/>
            <person name="Guy L."/>
            <person name="Ettema T.J."/>
        </authorList>
    </citation>
    <scope>NUCLEOTIDE SEQUENCE</scope>
</reference>
<dbReference type="InterPro" id="IPR027417">
    <property type="entry name" value="P-loop_NTPase"/>
</dbReference>
<organism evidence="2">
    <name type="scientific">marine sediment metagenome</name>
    <dbReference type="NCBI Taxonomy" id="412755"/>
    <lineage>
        <taxon>unclassified sequences</taxon>
        <taxon>metagenomes</taxon>
        <taxon>ecological metagenomes</taxon>
    </lineage>
</organism>
<sequence length="325" mass="34618">MAVSDAWPARPADSPSARARSAANDAAATSSRNPALARLRDQIARIEGQPVARLERADESAAAKAEKPARRSALKLHSLGCAAADAALGGGFPAAGLTEIHLDETRNGGTLAGFALALAIRFGARQGKPLLWIGDSLAFLEAGLPYWPGLAGFGLDPSALCIVRTRRLEDAAWAGEEAAASSALTMAIMEVRGNPARLGLDGTRRLHFRAREAGLPFLLLRQSARAEATAAPLRLRVRPSPAAFVPDLADHQKLIGHPVFAVTVEKSRDGRPRHFSLEWNPHERRFDPLRPERAAALSRPLATAPVNRPDPARDDGSLVALQRAS</sequence>
<evidence type="ECO:0000313" key="2">
    <source>
        <dbReference type="EMBL" id="KKN80274.1"/>
    </source>
</evidence>
<dbReference type="Gene3D" id="3.40.50.300">
    <property type="entry name" value="P-loop containing nucleotide triphosphate hydrolases"/>
    <property type="match status" value="1"/>
</dbReference>
<dbReference type="EMBL" id="LAZR01000233">
    <property type="protein sequence ID" value="KKN80274.1"/>
    <property type="molecule type" value="Genomic_DNA"/>
</dbReference>
<gene>
    <name evidence="2" type="ORF">LCGC14_0331070</name>
</gene>
<dbReference type="SUPFAM" id="SSF52540">
    <property type="entry name" value="P-loop containing nucleoside triphosphate hydrolases"/>
    <property type="match status" value="1"/>
</dbReference>
<protein>
    <submittedName>
        <fullName evidence="2">Uncharacterized protein</fullName>
    </submittedName>
</protein>
<name>A0A0F9TM21_9ZZZZ</name>
<feature type="compositionally biased region" description="Low complexity" evidence="1">
    <location>
        <begin position="1"/>
        <end position="31"/>
    </location>
</feature>
<accession>A0A0F9TM21</accession>
<dbReference type="AlphaFoldDB" id="A0A0F9TM21"/>
<feature type="region of interest" description="Disordered" evidence="1">
    <location>
        <begin position="1"/>
        <end position="35"/>
    </location>
</feature>
<proteinExistence type="predicted"/>
<dbReference type="PIRSF" id="PIRSF034285">
    <property type="entry name" value="UCP034285"/>
    <property type="match status" value="1"/>
</dbReference>
<evidence type="ECO:0000256" key="1">
    <source>
        <dbReference type="SAM" id="MobiDB-lite"/>
    </source>
</evidence>
<feature type="region of interest" description="Disordered" evidence="1">
    <location>
        <begin position="291"/>
        <end position="325"/>
    </location>
</feature>
<comment type="caution">
    <text evidence="2">The sequence shown here is derived from an EMBL/GenBank/DDBJ whole genome shotgun (WGS) entry which is preliminary data.</text>
</comment>
<dbReference type="InterPro" id="IPR017026">
    <property type="entry name" value="ImuA"/>
</dbReference>